<reference evidence="1 2" key="1">
    <citation type="submission" date="2024-01" db="EMBL/GenBank/DDBJ databases">
        <title>Novel species of the genus Luteimonas isolated from rivers.</title>
        <authorList>
            <person name="Lu H."/>
        </authorList>
    </citation>
    <scope>NUCLEOTIDE SEQUENCE [LARGE SCALE GENOMIC DNA]</scope>
    <source>
        <strain evidence="1 2">SMYT11W</strain>
    </source>
</reference>
<proteinExistence type="predicted"/>
<gene>
    <name evidence="1" type="ORF">V3391_06455</name>
</gene>
<accession>A0ABU7WD18</accession>
<dbReference type="EMBL" id="JAZHBM010000001">
    <property type="protein sequence ID" value="MEF3081853.1"/>
    <property type="molecule type" value="Genomic_DNA"/>
</dbReference>
<comment type="caution">
    <text evidence="1">The sequence shown here is derived from an EMBL/GenBank/DDBJ whole genome shotgun (WGS) entry which is preliminary data.</text>
</comment>
<sequence>MGLLSEIEGQILVLHSQGHSARRVYVPSARRVELEREMRRSQGVRRHDDAPLHIMGILVCFEEDAQVVRFDYQSDLFDAGS</sequence>
<protein>
    <submittedName>
        <fullName evidence="1">Uncharacterized protein</fullName>
    </submittedName>
</protein>
<name>A0ABU7WD18_9GAMM</name>
<organism evidence="1 2">
    <name type="scientific">Luteimonas flava</name>
    <dbReference type="NCBI Taxonomy" id="3115822"/>
    <lineage>
        <taxon>Bacteria</taxon>
        <taxon>Pseudomonadati</taxon>
        <taxon>Pseudomonadota</taxon>
        <taxon>Gammaproteobacteria</taxon>
        <taxon>Lysobacterales</taxon>
        <taxon>Lysobacteraceae</taxon>
        <taxon>Luteimonas</taxon>
    </lineage>
</organism>
<dbReference type="RefSeq" id="WP_332077567.1">
    <property type="nucleotide sequence ID" value="NZ_JAZHBM010000001.1"/>
</dbReference>
<evidence type="ECO:0000313" key="2">
    <source>
        <dbReference type="Proteomes" id="UP001358324"/>
    </source>
</evidence>
<dbReference type="Proteomes" id="UP001358324">
    <property type="component" value="Unassembled WGS sequence"/>
</dbReference>
<keyword evidence="2" id="KW-1185">Reference proteome</keyword>
<evidence type="ECO:0000313" key="1">
    <source>
        <dbReference type="EMBL" id="MEF3081853.1"/>
    </source>
</evidence>